<dbReference type="Proteomes" id="UP000245884">
    <property type="component" value="Unassembled WGS sequence"/>
</dbReference>
<name>A0A316UHT0_9BASI</name>
<keyword evidence="6 8" id="KW-0234">DNA repair</keyword>
<dbReference type="RefSeq" id="XP_025359509.1">
    <property type="nucleotide sequence ID" value="XM_025507045.1"/>
</dbReference>
<keyword evidence="10" id="KW-1185">Reference proteome</keyword>
<dbReference type="GO" id="GO:0005675">
    <property type="term" value="C:transcription factor TFIIH holo complex"/>
    <property type="evidence" value="ECO:0007669"/>
    <property type="project" value="TreeGrafter"/>
</dbReference>
<dbReference type="STRING" id="1569628.A0A316UHT0"/>
<reference evidence="9 10" key="1">
    <citation type="journal article" date="2018" name="Mol. Biol. Evol.">
        <title>Broad Genomic Sampling Reveals a Smut Pathogenic Ancestry of the Fungal Clade Ustilaginomycotina.</title>
        <authorList>
            <person name="Kijpornyongpan T."/>
            <person name="Mondo S.J."/>
            <person name="Barry K."/>
            <person name="Sandor L."/>
            <person name="Lee J."/>
            <person name="Lipzen A."/>
            <person name="Pangilinan J."/>
            <person name="LaButti K."/>
            <person name="Hainaut M."/>
            <person name="Henrissat B."/>
            <person name="Grigoriev I.V."/>
            <person name="Spatafora J.W."/>
            <person name="Aime M.C."/>
        </authorList>
    </citation>
    <scope>NUCLEOTIDE SEQUENCE [LARGE SCALE GENOMIC DNA]</scope>
    <source>
        <strain evidence="9 10">MCA 5214</strain>
    </source>
</reference>
<dbReference type="Pfam" id="PF06331">
    <property type="entry name" value="Tfb5"/>
    <property type="match status" value="1"/>
</dbReference>
<evidence type="ECO:0000256" key="6">
    <source>
        <dbReference type="ARBA" id="ARBA00023204"/>
    </source>
</evidence>
<comment type="subcellular location">
    <subcellularLocation>
        <location evidence="1 8">Nucleus</location>
    </subcellularLocation>
</comment>
<gene>
    <name evidence="9" type="ORF">BDZ90DRAFT_234511</name>
</gene>
<evidence type="ECO:0000313" key="10">
    <source>
        <dbReference type="Proteomes" id="UP000245884"/>
    </source>
</evidence>
<dbReference type="GO" id="GO:0000439">
    <property type="term" value="C:transcription factor TFIIH core complex"/>
    <property type="evidence" value="ECO:0007669"/>
    <property type="project" value="UniProtKB-UniRule"/>
</dbReference>
<evidence type="ECO:0000256" key="3">
    <source>
        <dbReference type="ARBA" id="ARBA00022763"/>
    </source>
</evidence>
<evidence type="ECO:0000256" key="5">
    <source>
        <dbReference type="ARBA" id="ARBA00023163"/>
    </source>
</evidence>
<evidence type="ECO:0000313" key="9">
    <source>
        <dbReference type="EMBL" id="PWN24897.1"/>
    </source>
</evidence>
<proteinExistence type="inferred from homology"/>
<dbReference type="EMBL" id="KZ819678">
    <property type="protein sequence ID" value="PWN24897.1"/>
    <property type="molecule type" value="Genomic_DNA"/>
</dbReference>
<dbReference type="PANTHER" id="PTHR28580">
    <property type="entry name" value="GENERAL TRANSCRIPTION FACTOR IIH SUBUNIT 5"/>
    <property type="match status" value="1"/>
</dbReference>
<comment type="function">
    <text evidence="8">In NER, TFIIH acts by opening DNA around the lesion to allow the excision of the damaged oligonucleotide and its replacement by a new DNA fragment. In transcription, TFIIH has an essential role in transcription initiation. When the pre-initiation complex (PIC) has been established, TFIIH is required for promoter opening and promoter escape.</text>
</comment>
<dbReference type="InterPro" id="IPR035935">
    <property type="entry name" value="TFB5-like_sf"/>
</dbReference>
<dbReference type="AlphaFoldDB" id="A0A316UHT0"/>
<evidence type="ECO:0000256" key="4">
    <source>
        <dbReference type="ARBA" id="ARBA00023015"/>
    </source>
</evidence>
<keyword evidence="5 8" id="KW-0804">Transcription</keyword>
<dbReference type="PANTHER" id="PTHR28580:SF1">
    <property type="entry name" value="GENERAL TRANSCRIPTION FACTOR IIH SUBUNIT 5"/>
    <property type="match status" value="1"/>
</dbReference>
<keyword evidence="7 8" id="KW-0539">Nucleus</keyword>
<dbReference type="SMART" id="SM01395">
    <property type="entry name" value="Tbf5"/>
    <property type="match status" value="1"/>
</dbReference>
<dbReference type="GeneID" id="37028868"/>
<keyword evidence="3 8" id="KW-0227">DNA damage</keyword>
<dbReference type="Gene3D" id="3.30.70.1220">
    <property type="entry name" value="TFB5-like"/>
    <property type="match status" value="1"/>
</dbReference>
<dbReference type="InterPro" id="IPR009400">
    <property type="entry name" value="TFIIH_TTDA/Tfb5"/>
</dbReference>
<comment type="subunit">
    <text evidence="8">Component of the 7-subunit TFIIH core complex.</text>
</comment>
<evidence type="ECO:0000256" key="2">
    <source>
        <dbReference type="ARBA" id="ARBA00007470"/>
    </source>
</evidence>
<evidence type="ECO:0000256" key="1">
    <source>
        <dbReference type="ARBA" id="ARBA00004123"/>
    </source>
</evidence>
<dbReference type="SUPFAM" id="SSF142897">
    <property type="entry name" value="TFB5-like"/>
    <property type="match status" value="1"/>
</dbReference>
<accession>A0A316UHT0</accession>
<dbReference type="GO" id="GO:0006367">
    <property type="term" value="P:transcription initiation at RNA polymerase II promoter"/>
    <property type="evidence" value="ECO:0007669"/>
    <property type="project" value="UniProtKB-UniRule"/>
</dbReference>
<sequence length="71" mass="8072">MRAIRSTLLTCDAALKQLLLSLEESRPNNARFVIEDLDETHLLVDSSMVDEIRSLLQEELDKNSWSLQEGA</sequence>
<dbReference type="GO" id="GO:0006294">
    <property type="term" value="P:nucleotide-excision repair, preincision complex assembly"/>
    <property type="evidence" value="ECO:0007669"/>
    <property type="project" value="TreeGrafter"/>
</dbReference>
<evidence type="ECO:0000256" key="8">
    <source>
        <dbReference type="RuleBase" id="RU368032"/>
    </source>
</evidence>
<keyword evidence="4 8" id="KW-0805">Transcription regulation</keyword>
<evidence type="ECO:0000256" key="7">
    <source>
        <dbReference type="ARBA" id="ARBA00023242"/>
    </source>
</evidence>
<protein>
    <recommendedName>
        <fullName evidence="8">General transcription and DNA repair factor IIH subunit TFB5</fullName>
    </recommendedName>
</protein>
<dbReference type="OrthoDB" id="354at2759"/>
<comment type="similarity">
    <text evidence="2 8">Belongs to the TFB5 family.</text>
</comment>
<organism evidence="9 10">
    <name type="scientific">Jaminaea rosea</name>
    <dbReference type="NCBI Taxonomy" id="1569628"/>
    <lineage>
        <taxon>Eukaryota</taxon>
        <taxon>Fungi</taxon>
        <taxon>Dikarya</taxon>
        <taxon>Basidiomycota</taxon>
        <taxon>Ustilaginomycotina</taxon>
        <taxon>Exobasidiomycetes</taxon>
        <taxon>Microstromatales</taxon>
        <taxon>Microstromatales incertae sedis</taxon>
        <taxon>Jaminaea</taxon>
    </lineage>
</organism>